<dbReference type="Proteomes" id="UP001055658">
    <property type="component" value="Chromosome"/>
</dbReference>
<accession>A0ABY4VFM2</accession>
<name>A0ABY4VFM2_9GAMM</name>
<dbReference type="InterPro" id="IPR025459">
    <property type="entry name" value="DUF4279"/>
</dbReference>
<protein>
    <submittedName>
        <fullName evidence="1">DUF4279 domain-containing protein</fullName>
    </submittedName>
</protein>
<evidence type="ECO:0000313" key="2">
    <source>
        <dbReference type="Proteomes" id="UP001055658"/>
    </source>
</evidence>
<organism evidence="1 2">
    <name type="scientific">Microbulbifer variabilis</name>
    <dbReference type="NCBI Taxonomy" id="266805"/>
    <lineage>
        <taxon>Bacteria</taxon>
        <taxon>Pseudomonadati</taxon>
        <taxon>Pseudomonadota</taxon>
        <taxon>Gammaproteobacteria</taxon>
        <taxon>Cellvibrionales</taxon>
        <taxon>Microbulbiferaceae</taxon>
        <taxon>Microbulbifer</taxon>
    </lineage>
</organism>
<sequence length="106" mass="12118">MIKGEPFSWMRNGKPRIARSGMWRIEANEEVPGDLDSQIFEILNKLTHDLEVWKKLAEKYSLDLFCGLFMESSMEGISISSEALLTLGQRGIEVDFDMYGPDDENV</sequence>
<dbReference type="EMBL" id="CP092418">
    <property type="protein sequence ID" value="USD23103.1"/>
    <property type="molecule type" value="Genomic_DNA"/>
</dbReference>
<keyword evidence="2" id="KW-1185">Reference proteome</keyword>
<gene>
    <name evidence="1" type="ORF">MJO52_08200</name>
</gene>
<evidence type="ECO:0000313" key="1">
    <source>
        <dbReference type="EMBL" id="USD23103.1"/>
    </source>
</evidence>
<dbReference type="RefSeq" id="WP_252085454.1">
    <property type="nucleotide sequence ID" value="NZ_CP092418.1"/>
</dbReference>
<reference evidence="1" key="1">
    <citation type="submission" date="2022-02" db="EMBL/GenBank/DDBJ databases">
        <title>Coral-associated bacteria.</title>
        <authorList>
            <person name="Tang K."/>
            <person name="Wang X."/>
        </authorList>
    </citation>
    <scope>NUCLEOTIDE SEQUENCE</scope>
    <source>
        <strain evidence="1">SCSIO 43006</strain>
    </source>
</reference>
<proteinExistence type="predicted"/>
<dbReference type="Pfam" id="PF14106">
    <property type="entry name" value="DUF4279"/>
    <property type="match status" value="1"/>
</dbReference>